<dbReference type="HOGENOM" id="CLU_2914935_0_0_9"/>
<name>G9XNJ5_DESHA</name>
<dbReference type="EMBL" id="AFZX01000066">
    <property type="protein sequence ID" value="EHL06773.1"/>
    <property type="molecule type" value="Genomic_DNA"/>
</dbReference>
<dbReference type="Proteomes" id="UP000004416">
    <property type="component" value="Unassembled WGS sequence"/>
</dbReference>
<comment type="caution">
    <text evidence="1">The sequence shown here is derived from an EMBL/GenBank/DDBJ whole genome shotgun (WGS) entry which is preliminary data.</text>
</comment>
<proteinExistence type="predicted"/>
<gene>
    <name evidence="1" type="ORF">HMPREF0322_02537</name>
</gene>
<reference evidence="1 2" key="1">
    <citation type="submission" date="2011-08" db="EMBL/GenBank/DDBJ databases">
        <authorList>
            <person name="Weinstock G."/>
            <person name="Sodergren E."/>
            <person name="Clifton S."/>
            <person name="Fulton L."/>
            <person name="Fulton B."/>
            <person name="Courtney L."/>
            <person name="Fronick C."/>
            <person name="Harrison M."/>
            <person name="Strong C."/>
            <person name="Farmer C."/>
            <person name="Delahaunty K."/>
            <person name="Markovic C."/>
            <person name="Hall O."/>
            <person name="Minx P."/>
            <person name="Tomlinson C."/>
            <person name="Mitreva M."/>
            <person name="Hou S."/>
            <person name="Chen J."/>
            <person name="Wollam A."/>
            <person name="Pepin K.H."/>
            <person name="Johnson M."/>
            <person name="Bhonagiri V."/>
            <person name="Zhang X."/>
            <person name="Suruliraj S."/>
            <person name="Warren W."/>
            <person name="Chinwalla A."/>
            <person name="Mardis E.R."/>
            <person name="Wilson R.K."/>
        </authorList>
    </citation>
    <scope>NUCLEOTIDE SEQUENCE [LARGE SCALE GENOMIC DNA]</scope>
    <source>
        <strain evidence="1 2">DP7</strain>
    </source>
</reference>
<accession>G9XNJ5</accession>
<organism evidence="1 2">
    <name type="scientific">Desulfitobacterium hafniense DP7</name>
    <dbReference type="NCBI Taxonomy" id="537010"/>
    <lineage>
        <taxon>Bacteria</taxon>
        <taxon>Bacillati</taxon>
        <taxon>Bacillota</taxon>
        <taxon>Clostridia</taxon>
        <taxon>Eubacteriales</taxon>
        <taxon>Desulfitobacteriaceae</taxon>
        <taxon>Desulfitobacterium</taxon>
    </lineage>
</organism>
<evidence type="ECO:0000313" key="2">
    <source>
        <dbReference type="Proteomes" id="UP000004416"/>
    </source>
</evidence>
<sequence length="61" mass="7149">MLLAEKNGELYSSCLIFSLFKKLGYIYFRAECVGSFLFPGKTVRNRVILLKFRKFGKVFIF</sequence>
<dbReference type="AlphaFoldDB" id="G9XNJ5"/>
<protein>
    <submittedName>
        <fullName evidence="1">Uncharacterized protein</fullName>
    </submittedName>
</protein>
<evidence type="ECO:0000313" key="1">
    <source>
        <dbReference type="EMBL" id="EHL06773.1"/>
    </source>
</evidence>